<dbReference type="GO" id="GO:0004523">
    <property type="term" value="F:RNA-DNA hybrid ribonuclease activity"/>
    <property type="evidence" value="ECO:0007669"/>
    <property type="project" value="InterPro"/>
</dbReference>
<protein>
    <recommendedName>
        <fullName evidence="2">RNase H type-1 domain-containing protein</fullName>
    </recommendedName>
</protein>
<dbReference type="CDD" id="cd09276">
    <property type="entry name" value="Rnase_HI_RT_non_LTR"/>
    <property type="match status" value="1"/>
</dbReference>
<keyword evidence="4" id="KW-1185">Reference proteome</keyword>
<evidence type="ECO:0000313" key="3">
    <source>
        <dbReference type="EMBL" id="EIW77386.1"/>
    </source>
</evidence>
<dbReference type="OMA" id="THHTIFK"/>
<dbReference type="Gene3D" id="3.30.420.10">
    <property type="entry name" value="Ribonuclease H-like superfamily/Ribonuclease H"/>
    <property type="match status" value="1"/>
</dbReference>
<evidence type="ECO:0000313" key="4">
    <source>
        <dbReference type="Proteomes" id="UP000053558"/>
    </source>
</evidence>
<dbReference type="OrthoDB" id="3265969at2759"/>
<comment type="caution">
    <text evidence="3">The sequence shown here is derived from an EMBL/GenBank/DDBJ whole genome shotgun (WGS) entry which is preliminary data.</text>
</comment>
<dbReference type="GO" id="GO:0003676">
    <property type="term" value="F:nucleic acid binding"/>
    <property type="evidence" value="ECO:0007669"/>
    <property type="project" value="InterPro"/>
</dbReference>
<dbReference type="SUPFAM" id="SSF53098">
    <property type="entry name" value="Ribonuclease H-like"/>
    <property type="match status" value="1"/>
</dbReference>
<dbReference type="Proteomes" id="UP000053558">
    <property type="component" value="Unassembled WGS sequence"/>
</dbReference>
<dbReference type="PROSITE" id="PS50879">
    <property type="entry name" value="RNASE_H_1"/>
    <property type="match status" value="1"/>
</dbReference>
<dbReference type="EMBL" id="JH711584">
    <property type="protein sequence ID" value="EIW77386.1"/>
    <property type="molecule type" value="Genomic_DNA"/>
</dbReference>
<proteinExistence type="predicted"/>
<feature type="non-terminal residue" evidence="3">
    <location>
        <position position="119"/>
    </location>
</feature>
<accession>A0A5M3MEF4</accession>
<name>A0A5M3MEF4_CONPW</name>
<feature type="region of interest" description="Disordered" evidence="1">
    <location>
        <begin position="90"/>
        <end position="119"/>
    </location>
</feature>
<dbReference type="KEGG" id="cput:CONPUDRAFT_62761"/>
<sequence>MGSPEDHTVYEAELVGILLGATLLHAELTRRSGTASLGVDNQAAIRALTNRDTHPGQYLVDAAVSAITAVPTIDHPICIRWTPGHVGIQGNETADEHAKRAAQGSSSAARHLPRFLRDG</sequence>
<dbReference type="InterPro" id="IPR036397">
    <property type="entry name" value="RNaseH_sf"/>
</dbReference>
<dbReference type="RefSeq" id="XP_007772395.1">
    <property type="nucleotide sequence ID" value="XM_007774205.1"/>
</dbReference>
<reference evidence="4" key="1">
    <citation type="journal article" date="2012" name="Science">
        <title>The Paleozoic origin of enzymatic lignin decomposition reconstructed from 31 fungal genomes.</title>
        <authorList>
            <person name="Floudas D."/>
            <person name="Binder M."/>
            <person name="Riley R."/>
            <person name="Barry K."/>
            <person name="Blanchette R.A."/>
            <person name="Henrissat B."/>
            <person name="Martinez A.T."/>
            <person name="Otillar R."/>
            <person name="Spatafora J.W."/>
            <person name="Yadav J.S."/>
            <person name="Aerts A."/>
            <person name="Benoit I."/>
            <person name="Boyd A."/>
            <person name="Carlson A."/>
            <person name="Copeland A."/>
            <person name="Coutinho P.M."/>
            <person name="de Vries R.P."/>
            <person name="Ferreira P."/>
            <person name="Findley K."/>
            <person name="Foster B."/>
            <person name="Gaskell J."/>
            <person name="Glotzer D."/>
            <person name="Gorecki P."/>
            <person name="Heitman J."/>
            <person name="Hesse C."/>
            <person name="Hori C."/>
            <person name="Igarashi K."/>
            <person name="Jurgens J.A."/>
            <person name="Kallen N."/>
            <person name="Kersten P."/>
            <person name="Kohler A."/>
            <person name="Kuees U."/>
            <person name="Kumar T.K.A."/>
            <person name="Kuo A."/>
            <person name="LaButti K."/>
            <person name="Larrondo L.F."/>
            <person name="Lindquist E."/>
            <person name="Ling A."/>
            <person name="Lombard V."/>
            <person name="Lucas S."/>
            <person name="Lundell T."/>
            <person name="Martin R."/>
            <person name="McLaughlin D.J."/>
            <person name="Morgenstern I."/>
            <person name="Morin E."/>
            <person name="Murat C."/>
            <person name="Nagy L.G."/>
            <person name="Nolan M."/>
            <person name="Ohm R.A."/>
            <person name="Patyshakuliyeva A."/>
            <person name="Rokas A."/>
            <person name="Ruiz-Duenas F.J."/>
            <person name="Sabat G."/>
            <person name="Salamov A."/>
            <person name="Samejima M."/>
            <person name="Schmutz J."/>
            <person name="Slot J.C."/>
            <person name="St John F."/>
            <person name="Stenlid J."/>
            <person name="Sun H."/>
            <person name="Sun S."/>
            <person name="Syed K."/>
            <person name="Tsang A."/>
            <person name="Wiebenga A."/>
            <person name="Young D."/>
            <person name="Pisabarro A."/>
            <person name="Eastwood D.C."/>
            <person name="Martin F."/>
            <person name="Cullen D."/>
            <person name="Grigoriev I.V."/>
            <person name="Hibbett D.S."/>
        </authorList>
    </citation>
    <scope>NUCLEOTIDE SEQUENCE [LARGE SCALE GENOMIC DNA]</scope>
    <source>
        <strain evidence="4">RWD-64-598 SS2</strain>
    </source>
</reference>
<evidence type="ECO:0000256" key="1">
    <source>
        <dbReference type="SAM" id="MobiDB-lite"/>
    </source>
</evidence>
<dbReference type="GeneID" id="19208256"/>
<dbReference type="InterPro" id="IPR002156">
    <property type="entry name" value="RNaseH_domain"/>
</dbReference>
<evidence type="ECO:0000259" key="2">
    <source>
        <dbReference type="PROSITE" id="PS50879"/>
    </source>
</evidence>
<organism evidence="3 4">
    <name type="scientific">Coniophora puteana (strain RWD-64-598)</name>
    <name type="common">Brown rot fungus</name>
    <dbReference type="NCBI Taxonomy" id="741705"/>
    <lineage>
        <taxon>Eukaryota</taxon>
        <taxon>Fungi</taxon>
        <taxon>Dikarya</taxon>
        <taxon>Basidiomycota</taxon>
        <taxon>Agaricomycotina</taxon>
        <taxon>Agaricomycetes</taxon>
        <taxon>Agaricomycetidae</taxon>
        <taxon>Boletales</taxon>
        <taxon>Coniophorineae</taxon>
        <taxon>Coniophoraceae</taxon>
        <taxon>Coniophora</taxon>
    </lineage>
</organism>
<dbReference type="InterPro" id="IPR012337">
    <property type="entry name" value="RNaseH-like_sf"/>
</dbReference>
<dbReference type="AlphaFoldDB" id="A0A5M3MEF4"/>
<feature type="domain" description="RNase H type-1" evidence="2">
    <location>
        <begin position="1"/>
        <end position="103"/>
    </location>
</feature>
<gene>
    <name evidence="3" type="ORF">CONPUDRAFT_62761</name>
</gene>